<dbReference type="OMA" id="SKFWEHE"/>
<dbReference type="PANTHER" id="PTHR11240">
    <property type="entry name" value="RIBONUCLEASE T2"/>
    <property type="match status" value="1"/>
</dbReference>
<accession>A0A388M0I0</accession>
<proteinExistence type="inferred from homology"/>
<dbReference type="Pfam" id="PF00445">
    <property type="entry name" value="Ribonuclease_T2"/>
    <property type="match status" value="2"/>
</dbReference>
<dbReference type="Gene3D" id="3.90.730.10">
    <property type="entry name" value="Ribonuclease T2-like"/>
    <property type="match status" value="1"/>
</dbReference>
<dbReference type="InterPro" id="IPR001568">
    <property type="entry name" value="RNase_T2-like"/>
</dbReference>
<dbReference type="GO" id="GO:0003723">
    <property type="term" value="F:RNA binding"/>
    <property type="evidence" value="ECO:0007669"/>
    <property type="project" value="InterPro"/>
</dbReference>
<dbReference type="STRING" id="69332.A0A388M0I0"/>
<dbReference type="PROSITE" id="PS00530">
    <property type="entry name" value="RNASE_T2_1"/>
    <property type="match status" value="1"/>
</dbReference>
<name>A0A388M0I0_CHABU</name>
<comment type="similarity">
    <text evidence="1 4">Belongs to the RNase T2 family.</text>
</comment>
<protein>
    <submittedName>
        <fullName evidence="5">Uncharacterized protein</fullName>
    </submittedName>
</protein>
<comment type="caution">
    <text evidence="5">The sequence shown here is derived from an EMBL/GenBank/DDBJ whole genome shotgun (WGS) entry which is preliminary data.</text>
</comment>
<dbReference type="InterPro" id="IPR036430">
    <property type="entry name" value="RNase_T2-like_sf"/>
</dbReference>
<dbReference type="InterPro" id="IPR018188">
    <property type="entry name" value="RNase_T2_His_AS_1"/>
</dbReference>
<feature type="active site" evidence="3">
    <location>
        <position position="121"/>
    </location>
</feature>
<evidence type="ECO:0000256" key="2">
    <source>
        <dbReference type="ARBA" id="ARBA00023157"/>
    </source>
</evidence>
<evidence type="ECO:0000256" key="3">
    <source>
        <dbReference type="PIRSR" id="PIRSR633697-1"/>
    </source>
</evidence>
<evidence type="ECO:0000313" key="5">
    <source>
        <dbReference type="EMBL" id="GBG88080.1"/>
    </source>
</evidence>
<dbReference type="GO" id="GO:0006401">
    <property type="term" value="P:RNA catabolic process"/>
    <property type="evidence" value="ECO:0007669"/>
    <property type="project" value="TreeGrafter"/>
</dbReference>
<feature type="active site" evidence="3">
    <location>
        <position position="93"/>
    </location>
</feature>
<keyword evidence="2" id="KW-1015">Disulfide bond</keyword>
<feature type="active site" evidence="3">
    <location>
        <position position="29"/>
    </location>
</feature>
<dbReference type="GO" id="GO:0005576">
    <property type="term" value="C:extracellular region"/>
    <property type="evidence" value="ECO:0007669"/>
    <property type="project" value="TreeGrafter"/>
</dbReference>
<dbReference type="InterPro" id="IPR033697">
    <property type="entry name" value="Ribonuclease_T2_eukaryotic"/>
</dbReference>
<dbReference type="Proteomes" id="UP000265515">
    <property type="component" value="Unassembled WGS sequence"/>
</dbReference>
<evidence type="ECO:0000313" key="6">
    <source>
        <dbReference type="Proteomes" id="UP000265515"/>
    </source>
</evidence>
<dbReference type="EMBL" id="BFEA01000648">
    <property type="protein sequence ID" value="GBG88080.1"/>
    <property type="molecule type" value="Genomic_DNA"/>
</dbReference>
<evidence type="ECO:0000256" key="4">
    <source>
        <dbReference type="RuleBase" id="RU004328"/>
    </source>
</evidence>
<gene>
    <name evidence="5" type="ORF">CBR_g46451</name>
</gene>
<organism evidence="5 6">
    <name type="scientific">Chara braunii</name>
    <name type="common">Braun's stonewort</name>
    <dbReference type="NCBI Taxonomy" id="69332"/>
    <lineage>
        <taxon>Eukaryota</taxon>
        <taxon>Viridiplantae</taxon>
        <taxon>Streptophyta</taxon>
        <taxon>Charophyceae</taxon>
        <taxon>Charales</taxon>
        <taxon>Characeae</taxon>
        <taxon>Chara</taxon>
    </lineage>
</organism>
<dbReference type="PANTHER" id="PTHR11240:SF22">
    <property type="entry name" value="RIBONUCLEASE T2"/>
    <property type="match status" value="1"/>
</dbReference>
<sequence>MLVFHKWEGKGKKKRKGRTPLQRANFTIHGLWPERFDGGWPSCCNVDEYPYEPEKIKDLQRQLDLDWPSLRCKPPSGCSNPGQGGIRSFHRHEVTYNFASTFLPRIERTVISAASGLKEKHGTCSIPVFPDIHRYFSAVLALKDSIDVLGALAKADIVPTDNERYTYQQMRDAIAVDVGATPHIDCKNGKLSEVWICLQKYPDSDNEFKVFDCPQSEVKSCPKGQPISIPVRTPFLDNGSQMTSAI</sequence>
<keyword evidence="6" id="KW-1185">Reference proteome</keyword>
<evidence type="ECO:0000256" key="1">
    <source>
        <dbReference type="ARBA" id="ARBA00007469"/>
    </source>
</evidence>
<dbReference type="CDD" id="cd01061">
    <property type="entry name" value="RNase_T2_euk"/>
    <property type="match status" value="1"/>
</dbReference>
<dbReference type="GO" id="GO:0033897">
    <property type="term" value="F:ribonuclease T2 activity"/>
    <property type="evidence" value="ECO:0007669"/>
    <property type="project" value="InterPro"/>
</dbReference>
<dbReference type="SUPFAM" id="SSF55895">
    <property type="entry name" value="Ribonuclease Rh-like"/>
    <property type="match status" value="1"/>
</dbReference>
<dbReference type="Gramene" id="GBG88080">
    <property type="protein sequence ID" value="GBG88080"/>
    <property type="gene ID" value="CBR_g46451"/>
</dbReference>
<reference evidence="5 6" key="1">
    <citation type="journal article" date="2018" name="Cell">
        <title>The Chara Genome: Secondary Complexity and Implications for Plant Terrestrialization.</title>
        <authorList>
            <person name="Nishiyama T."/>
            <person name="Sakayama H."/>
            <person name="Vries J.D."/>
            <person name="Buschmann H."/>
            <person name="Saint-Marcoux D."/>
            <person name="Ullrich K.K."/>
            <person name="Haas F.B."/>
            <person name="Vanderstraeten L."/>
            <person name="Becker D."/>
            <person name="Lang D."/>
            <person name="Vosolsobe S."/>
            <person name="Rombauts S."/>
            <person name="Wilhelmsson P.K.I."/>
            <person name="Janitza P."/>
            <person name="Kern R."/>
            <person name="Heyl A."/>
            <person name="Rumpler F."/>
            <person name="Villalobos L.I.A.C."/>
            <person name="Clay J.M."/>
            <person name="Skokan R."/>
            <person name="Toyoda A."/>
            <person name="Suzuki Y."/>
            <person name="Kagoshima H."/>
            <person name="Schijlen E."/>
            <person name="Tajeshwar N."/>
            <person name="Catarino B."/>
            <person name="Hetherington A.J."/>
            <person name="Saltykova A."/>
            <person name="Bonnot C."/>
            <person name="Breuninger H."/>
            <person name="Symeonidi A."/>
            <person name="Radhakrishnan G.V."/>
            <person name="Van Nieuwerburgh F."/>
            <person name="Deforce D."/>
            <person name="Chang C."/>
            <person name="Karol K.G."/>
            <person name="Hedrich R."/>
            <person name="Ulvskov P."/>
            <person name="Glockner G."/>
            <person name="Delwiche C.F."/>
            <person name="Petrasek J."/>
            <person name="Van de Peer Y."/>
            <person name="Friml J."/>
            <person name="Beilby M."/>
            <person name="Dolan L."/>
            <person name="Kohara Y."/>
            <person name="Sugano S."/>
            <person name="Fujiyama A."/>
            <person name="Delaux P.-M."/>
            <person name="Quint M."/>
            <person name="TheiBen G."/>
            <person name="Hagemann M."/>
            <person name="Harholt J."/>
            <person name="Dunand C."/>
            <person name="Zachgo S."/>
            <person name="Langdale J."/>
            <person name="Maumus F."/>
            <person name="Straeten D.V.D."/>
            <person name="Gould S.B."/>
            <person name="Rensing S.A."/>
        </authorList>
    </citation>
    <scope>NUCLEOTIDE SEQUENCE [LARGE SCALE GENOMIC DNA]</scope>
    <source>
        <strain evidence="5 6">S276</strain>
    </source>
</reference>
<dbReference type="AlphaFoldDB" id="A0A388M0I0"/>
<dbReference type="OrthoDB" id="435754at2759"/>